<feature type="region of interest" description="Disordered" evidence="1">
    <location>
        <begin position="237"/>
        <end position="258"/>
    </location>
</feature>
<accession>A0ABD1VM26</accession>
<dbReference type="PANTHER" id="PTHR48449:SF1">
    <property type="entry name" value="DUF1985 DOMAIN-CONTAINING PROTEIN"/>
    <property type="match status" value="1"/>
</dbReference>
<evidence type="ECO:0000256" key="1">
    <source>
        <dbReference type="SAM" id="MobiDB-lite"/>
    </source>
</evidence>
<protein>
    <submittedName>
        <fullName evidence="2">Uncharacterized protein</fullName>
    </submittedName>
</protein>
<reference evidence="3" key="1">
    <citation type="submission" date="2024-07" db="EMBL/GenBank/DDBJ databases">
        <title>Two chromosome-level genome assemblies of Korean endemic species Abeliophyllum distichum and Forsythia ovata (Oleaceae).</title>
        <authorList>
            <person name="Jang H."/>
        </authorList>
    </citation>
    <scope>NUCLEOTIDE SEQUENCE [LARGE SCALE GENOMIC DNA]</scope>
</reference>
<gene>
    <name evidence="2" type="ORF">Fot_19673</name>
</gene>
<comment type="caution">
    <text evidence="2">The sequence shown here is derived from an EMBL/GenBank/DDBJ whole genome shotgun (WGS) entry which is preliminary data.</text>
</comment>
<organism evidence="2 3">
    <name type="scientific">Forsythia ovata</name>
    <dbReference type="NCBI Taxonomy" id="205694"/>
    <lineage>
        <taxon>Eukaryota</taxon>
        <taxon>Viridiplantae</taxon>
        <taxon>Streptophyta</taxon>
        <taxon>Embryophyta</taxon>
        <taxon>Tracheophyta</taxon>
        <taxon>Spermatophyta</taxon>
        <taxon>Magnoliopsida</taxon>
        <taxon>eudicotyledons</taxon>
        <taxon>Gunneridae</taxon>
        <taxon>Pentapetalae</taxon>
        <taxon>asterids</taxon>
        <taxon>lamiids</taxon>
        <taxon>Lamiales</taxon>
        <taxon>Oleaceae</taxon>
        <taxon>Forsythieae</taxon>
        <taxon>Forsythia</taxon>
    </lineage>
</organism>
<dbReference type="PANTHER" id="PTHR48449">
    <property type="entry name" value="DUF1985 DOMAIN-CONTAINING PROTEIN"/>
    <property type="match status" value="1"/>
</dbReference>
<evidence type="ECO:0000313" key="3">
    <source>
        <dbReference type="Proteomes" id="UP001604277"/>
    </source>
</evidence>
<evidence type="ECO:0000313" key="2">
    <source>
        <dbReference type="EMBL" id="KAL2538282.1"/>
    </source>
</evidence>
<dbReference type="EMBL" id="JBFOLJ010000005">
    <property type="protein sequence ID" value="KAL2538282.1"/>
    <property type="molecule type" value="Genomic_DNA"/>
</dbReference>
<dbReference type="Proteomes" id="UP001604277">
    <property type="component" value="Unassembled WGS sequence"/>
</dbReference>
<name>A0ABD1VM26_9LAMI</name>
<feature type="compositionally biased region" description="Acidic residues" evidence="1">
    <location>
        <begin position="249"/>
        <end position="258"/>
    </location>
</feature>
<proteinExistence type="predicted"/>
<sequence length="377" mass="43756">MRQASPSSEGFVSFAASISNFGDSLARHTSTTSNFYPTPSSTSHINVRWRRERRLRLQLEEIRRNQKRMMRSYMYQTLENKKHVYGKKSSWSYRLNGFPLSLQLWAYEIIACLNGKFCTMIGEAYPRMLKWETDVHVIDPQLEDEMFKFSKFVATNEEKIRYMLRDCFLQSRQSTNVVEDHNPKGKGVNFDKSNNEKIDHGEQILRYKIFDDVGSRVKDVEVGREVQFDRKGKRAQVDKTNNESGTEFEGFDDEPNANDIELDDMEFTEHDLKMIDECVQMRNLSTSKNKEDVDADDDYILVDDSTPNIPMKRLGKTAAVFRSPYTSKFGSSKKSKAIVREIKTGTYALSDELNTVAINDVVDFEEWYIPGFSKKNK</sequence>
<keyword evidence="3" id="KW-1185">Reference proteome</keyword>
<dbReference type="AlphaFoldDB" id="A0ABD1VM26"/>